<evidence type="ECO:0000256" key="3">
    <source>
        <dbReference type="SAM" id="Phobius"/>
    </source>
</evidence>
<name>A0ABM5GF79_9SAUR</name>
<dbReference type="GeneID" id="140707338"/>
<gene>
    <name evidence="5" type="primary">LOC140707338</name>
</gene>
<feature type="transmembrane region" description="Helical" evidence="3">
    <location>
        <begin position="58"/>
        <end position="77"/>
    </location>
</feature>
<keyword evidence="4" id="KW-1185">Reference proteome</keyword>
<evidence type="ECO:0000313" key="4">
    <source>
        <dbReference type="Proteomes" id="UP001652642"/>
    </source>
</evidence>
<organism evidence="4 5">
    <name type="scientific">Pogona vitticeps</name>
    <name type="common">central bearded dragon</name>
    <dbReference type="NCBI Taxonomy" id="103695"/>
    <lineage>
        <taxon>Eukaryota</taxon>
        <taxon>Metazoa</taxon>
        <taxon>Chordata</taxon>
        <taxon>Craniata</taxon>
        <taxon>Vertebrata</taxon>
        <taxon>Euteleostomi</taxon>
        <taxon>Lepidosauria</taxon>
        <taxon>Squamata</taxon>
        <taxon>Bifurcata</taxon>
        <taxon>Unidentata</taxon>
        <taxon>Episquamata</taxon>
        <taxon>Toxicofera</taxon>
        <taxon>Iguania</taxon>
        <taxon>Acrodonta</taxon>
        <taxon>Agamidae</taxon>
        <taxon>Amphibolurinae</taxon>
        <taxon>Pogona</taxon>
    </lineage>
</organism>
<dbReference type="PANTHER" id="PTHR41693:SF1">
    <property type="entry name" value="SI:CH211-243A20.3"/>
    <property type="match status" value="1"/>
</dbReference>
<accession>A0ABM5GF79</accession>
<sequence length="211" mass="24573">MFGKTYDLGRRSRKRHSGEVEVQKGGHERGGEATKMCWEISSQEDWSESSKKMKAVKMSMLGAFPLLLYICLLSVGLCQKELQNQIQEWNYREGADKVNIQGIKSITRVLEKWANSIFWQTKHSLLSHPNVLLPELSSLQPVSEAIDNLLKQVNSMKKRLAELNERLNVISRALFPIRYKALRSQRLSSIYLRNRPVKRNGIYVWRRTRRN</sequence>
<dbReference type="PANTHER" id="PTHR41693">
    <property type="entry name" value="HEME-BINDING PROTEIN 1"/>
    <property type="match status" value="1"/>
</dbReference>
<keyword evidence="3" id="KW-0812">Transmembrane</keyword>
<dbReference type="RefSeq" id="XP_072856297.1">
    <property type="nucleotide sequence ID" value="XM_073000196.1"/>
</dbReference>
<evidence type="ECO:0000256" key="2">
    <source>
        <dbReference type="SAM" id="MobiDB-lite"/>
    </source>
</evidence>
<reference evidence="5" key="1">
    <citation type="submission" date="2025-08" db="UniProtKB">
        <authorList>
            <consortium name="RefSeq"/>
        </authorList>
    </citation>
    <scope>IDENTIFICATION</scope>
</reference>
<dbReference type="Proteomes" id="UP001652642">
    <property type="component" value="Chromosome 5"/>
</dbReference>
<protein>
    <submittedName>
        <fullName evidence="5">Uncharacterized protein isoform X1</fullName>
    </submittedName>
</protein>
<evidence type="ECO:0000256" key="1">
    <source>
        <dbReference type="SAM" id="Coils"/>
    </source>
</evidence>
<feature type="coiled-coil region" evidence="1">
    <location>
        <begin position="146"/>
        <end position="173"/>
    </location>
</feature>
<keyword evidence="3" id="KW-1133">Transmembrane helix</keyword>
<evidence type="ECO:0000313" key="5">
    <source>
        <dbReference type="RefSeq" id="XP_072856297.1"/>
    </source>
</evidence>
<keyword evidence="3" id="KW-0472">Membrane</keyword>
<keyword evidence="1" id="KW-0175">Coiled coil</keyword>
<proteinExistence type="predicted"/>
<feature type="region of interest" description="Disordered" evidence="2">
    <location>
        <begin position="1"/>
        <end position="30"/>
    </location>
</feature>
<feature type="compositionally biased region" description="Basic and acidic residues" evidence="2">
    <location>
        <begin position="17"/>
        <end position="30"/>
    </location>
</feature>